<dbReference type="AlphaFoldDB" id="A0A845DS13"/>
<evidence type="ECO:0000259" key="2">
    <source>
        <dbReference type="PROSITE" id="PS50801"/>
    </source>
</evidence>
<dbReference type="Pfam" id="PF14361">
    <property type="entry name" value="RsbRD_N"/>
    <property type="match status" value="1"/>
</dbReference>
<name>A0A845DS13_9BACI</name>
<comment type="caution">
    <text evidence="3">The sequence shown here is derived from an EMBL/GenBank/DDBJ whole genome shotgun (WGS) entry which is preliminary data.</text>
</comment>
<dbReference type="PROSITE" id="PS50801">
    <property type="entry name" value="STAS"/>
    <property type="match status" value="1"/>
</dbReference>
<gene>
    <name evidence="3" type="ORF">GLW04_10960</name>
</gene>
<dbReference type="Gene3D" id="3.30.750.24">
    <property type="entry name" value="STAS domain"/>
    <property type="match status" value="1"/>
</dbReference>
<keyword evidence="1" id="KW-0597">Phosphoprotein</keyword>
<evidence type="ECO:0000313" key="3">
    <source>
        <dbReference type="EMBL" id="MYL20411.1"/>
    </source>
</evidence>
<dbReference type="Pfam" id="PF01740">
    <property type="entry name" value="STAS"/>
    <property type="match status" value="1"/>
</dbReference>
<dbReference type="PANTHER" id="PTHR33745:SF3">
    <property type="entry name" value="RSBT CO-ANTAGONIST PROTEIN RSBRC"/>
    <property type="match status" value="1"/>
</dbReference>
<dbReference type="PANTHER" id="PTHR33745">
    <property type="entry name" value="RSBT ANTAGONIST PROTEIN RSBS-RELATED"/>
    <property type="match status" value="1"/>
</dbReference>
<organism evidence="3 4">
    <name type="scientific">Halobacillus litoralis</name>
    <dbReference type="NCBI Taxonomy" id="45668"/>
    <lineage>
        <taxon>Bacteria</taxon>
        <taxon>Bacillati</taxon>
        <taxon>Bacillota</taxon>
        <taxon>Bacilli</taxon>
        <taxon>Bacillales</taxon>
        <taxon>Bacillaceae</taxon>
        <taxon>Halobacillus</taxon>
    </lineage>
</organism>
<dbReference type="InterPro" id="IPR051932">
    <property type="entry name" value="Bact_StressResp_Reg"/>
</dbReference>
<feature type="domain" description="STAS" evidence="2">
    <location>
        <begin position="154"/>
        <end position="265"/>
    </location>
</feature>
<dbReference type="EMBL" id="WMET01000002">
    <property type="protein sequence ID" value="MYL20411.1"/>
    <property type="molecule type" value="Genomic_DNA"/>
</dbReference>
<accession>A0A845DS13</accession>
<proteinExistence type="predicted"/>
<dbReference type="InterPro" id="IPR025751">
    <property type="entry name" value="RsbRD_N_dom"/>
</dbReference>
<reference evidence="3 4" key="1">
    <citation type="submission" date="2019-11" db="EMBL/GenBank/DDBJ databases">
        <title>Genome sequences of 17 halophilic strains isolated from different environments.</title>
        <authorList>
            <person name="Furrow R.E."/>
        </authorList>
    </citation>
    <scope>NUCLEOTIDE SEQUENCE [LARGE SCALE GENOMIC DNA]</scope>
    <source>
        <strain evidence="3 4">22511_23_Filter</strain>
    </source>
</reference>
<dbReference type="InterPro" id="IPR036513">
    <property type="entry name" value="STAS_dom_sf"/>
</dbReference>
<dbReference type="CDD" id="cd07041">
    <property type="entry name" value="STAS_RsbR_RsbS_like"/>
    <property type="match status" value="1"/>
</dbReference>
<dbReference type="SUPFAM" id="SSF52091">
    <property type="entry name" value="SpoIIaa-like"/>
    <property type="match status" value="1"/>
</dbReference>
<sequence length="276" mass="31255">MNNELSYIKDKIISSKKVLDEQVKAMKKKEYGVEALMTADWEQLFMYISESLEEETLDVHEKVKVWSEKEVASKINQGGELSQSLRAVHFVRRVLWDHFKEELEQDAFSSSTIIKVSKAVSSILDEVTRHFSESYSRSIQQEAERKETRLAELSVPVVTIVEGVAVLPLIGEVDPPRARMVMDTSLRRSTELDLDELFIDVSGVPIIDTYVANYIYQIFHALELVGVKTTLTGLRPEMAKTMVDLGVNFKRIQTKGGLEQALSDLGIQRPSTSLET</sequence>
<dbReference type="RefSeq" id="WP_160837097.1">
    <property type="nucleotide sequence ID" value="NZ_JAIVAK010000001.1"/>
</dbReference>
<dbReference type="Proteomes" id="UP000460949">
    <property type="component" value="Unassembled WGS sequence"/>
</dbReference>
<evidence type="ECO:0000313" key="4">
    <source>
        <dbReference type="Proteomes" id="UP000460949"/>
    </source>
</evidence>
<dbReference type="InterPro" id="IPR002645">
    <property type="entry name" value="STAS_dom"/>
</dbReference>
<protein>
    <submittedName>
        <fullName evidence="3">STAS domain-containing protein</fullName>
    </submittedName>
</protein>
<evidence type="ECO:0000256" key="1">
    <source>
        <dbReference type="ARBA" id="ARBA00022553"/>
    </source>
</evidence>